<dbReference type="Proteomes" id="UP000032180">
    <property type="component" value="Chromosome 7"/>
</dbReference>
<evidence type="ECO:0008006" key="8">
    <source>
        <dbReference type="Google" id="ProtNLM"/>
    </source>
</evidence>
<reference evidence="7" key="2">
    <citation type="submission" date="2013-12" db="EMBL/GenBank/DDBJ databases">
        <authorList>
            <person name="Yu Y."/>
            <person name="Lee S."/>
            <person name="de Baynast K."/>
            <person name="Wissotski M."/>
            <person name="Liu L."/>
            <person name="Talag J."/>
            <person name="Goicoechea J."/>
            <person name="Angelova A."/>
            <person name="Jetty R."/>
            <person name="Kudrna D."/>
            <person name="Golser W."/>
            <person name="Rivera L."/>
            <person name="Zhang J."/>
            <person name="Wing R."/>
        </authorList>
    </citation>
    <scope>NUCLEOTIDE SEQUENCE</scope>
</reference>
<dbReference type="Gene3D" id="1.25.10.10">
    <property type="entry name" value="Leucine-rich Repeat Variant"/>
    <property type="match status" value="2"/>
</dbReference>
<dbReference type="Pfam" id="PF16186">
    <property type="entry name" value="Arm_3"/>
    <property type="match status" value="1"/>
</dbReference>
<protein>
    <recommendedName>
        <fullName evidence="8">Importin subunit alpha</fullName>
    </recommendedName>
</protein>
<keyword evidence="7" id="KW-1185">Reference proteome</keyword>
<dbReference type="GO" id="GO:0015031">
    <property type="term" value="P:protein transport"/>
    <property type="evidence" value="ECO:0007669"/>
    <property type="project" value="UniProtKB-KW"/>
</dbReference>
<dbReference type="HOGENOM" id="CLU_018084_5_0_1"/>
<dbReference type="Pfam" id="PF00514">
    <property type="entry name" value="Arm"/>
    <property type="match status" value="5"/>
</dbReference>
<feature type="region of interest" description="Disordered" evidence="5">
    <location>
        <begin position="333"/>
        <end position="372"/>
    </location>
</feature>
<accession>A0A0D9X349</accession>
<dbReference type="STRING" id="77586.A0A0D9X349"/>
<dbReference type="SMART" id="SM00185">
    <property type="entry name" value="ARM"/>
    <property type="match status" value="6"/>
</dbReference>
<evidence type="ECO:0000256" key="4">
    <source>
        <dbReference type="PROSITE-ProRule" id="PRU00259"/>
    </source>
</evidence>
<dbReference type="PROSITE" id="PS50176">
    <property type="entry name" value="ARM_REPEAT"/>
    <property type="match status" value="1"/>
</dbReference>
<proteinExistence type="inferred from homology"/>
<sequence length="372" mass="40703">MVEKIWSDDTTSQLEATVQFRKLLSDEKNSTVIEIIRADVLPRFSDFLSRHEHSQLQMEAAWVLTNIAASDYTLLVAECGAVPRLVELLGSANANIRHQATWALGNISADLPSCRDIVLEHGAVTPLLALFSEDMKVPVLRTATWALSNLCFGKLPAEVQVLVENDILTYLAPLLARNYPNSIKKQACLIVSNIATGSNDNIQAVIDADVVSPLIFLLKTSEMDIKVEAAWAISNAASGGSSDQIQYLVSRGCLEPLCNVLTYQDDDLVYSCLEGLQNILEAGKQGQESGVNPYAHFILECGGLDKLEDLQEVDNDTIYKLVMKLLEGYWDEEVSDDDPNLPTSNDSAETVETTSEDAAQPAEPSVSPNETE</sequence>
<dbReference type="PANTHER" id="PTHR23316">
    <property type="entry name" value="IMPORTIN ALPHA"/>
    <property type="match status" value="1"/>
</dbReference>
<dbReference type="InterPro" id="IPR000225">
    <property type="entry name" value="Armadillo"/>
</dbReference>
<dbReference type="InterPro" id="IPR011989">
    <property type="entry name" value="ARM-like"/>
</dbReference>
<evidence type="ECO:0000256" key="5">
    <source>
        <dbReference type="SAM" id="MobiDB-lite"/>
    </source>
</evidence>
<reference evidence="6" key="3">
    <citation type="submission" date="2015-04" db="UniProtKB">
        <authorList>
            <consortium name="EnsemblPlants"/>
        </authorList>
    </citation>
    <scope>IDENTIFICATION</scope>
</reference>
<dbReference type="SUPFAM" id="SSF48371">
    <property type="entry name" value="ARM repeat"/>
    <property type="match status" value="1"/>
</dbReference>
<dbReference type="EnsemblPlants" id="LPERR07G23770.1">
    <property type="protein sequence ID" value="LPERR07G23770.1"/>
    <property type="gene ID" value="LPERR07G23770"/>
</dbReference>
<dbReference type="Gramene" id="LPERR07G23770.1">
    <property type="protein sequence ID" value="LPERR07G23770.1"/>
    <property type="gene ID" value="LPERR07G23770"/>
</dbReference>
<dbReference type="AlphaFoldDB" id="A0A0D9X349"/>
<evidence type="ECO:0000313" key="6">
    <source>
        <dbReference type="EnsemblPlants" id="LPERR07G23770.1"/>
    </source>
</evidence>
<dbReference type="InterPro" id="IPR032413">
    <property type="entry name" value="Arm_3"/>
</dbReference>
<organism evidence="6 7">
    <name type="scientific">Leersia perrieri</name>
    <dbReference type="NCBI Taxonomy" id="77586"/>
    <lineage>
        <taxon>Eukaryota</taxon>
        <taxon>Viridiplantae</taxon>
        <taxon>Streptophyta</taxon>
        <taxon>Embryophyta</taxon>
        <taxon>Tracheophyta</taxon>
        <taxon>Spermatophyta</taxon>
        <taxon>Magnoliopsida</taxon>
        <taxon>Liliopsida</taxon>
        <taxon>Poales</taxon>
        <taxon>Poaceae</taxon>
        <taxon>BOP clade</taxon>
        <taxon>Oryzoideae</taxon>
        <taxon>Oryzeae</taxon>
        <taxon>Oryzinae</taxon>
        <taxon>Leersia</taxon>
    </lineage>
</organism>
<keyword evidence="2" id="KW-0813">Transport</keyword>
<dbReference type="InterPro" id="IPR016024">
    <property type="entry name" value="ARM-type_fold"/>
</dbReference>
<reference evidence="6 7" key="1">
    <citation type="submission" date="2012-08" db="EMBL/GenBank/DDBJ databases">
        <title>Oryza genome evolution.</title>
        <authorList>
            <person name="Wing R.A."/>
        </authorList>
    </citation>
    <scope>NUCLEOTIDE SEQUENCE</scope>
</reference>
<keyword evidence="3" id="KW-0653">Protein transport</keyword>
<evidence type="ECO:0000313" key="7">
    <source>
        <dbReference type="Proteomes" id="UP000032180"/>
    </source>
</evidence>
<feature type="repeat" description="ARM" evidence="4">
    <location>
        <begin position="80"/>
        <end position="122"/>
    </location>
</feature>
<feature type="compositionally biased region" description="Polar residues" evidence="5">
    <location>
        <begin position="341"/>
        <end position="357"/>
    </location>
</feature>
<dbReference type="eggNOG" id="KOG0166">
    <property type="taxonomic scope" value="Eukaryota"/>
</dbReference>
<evidence type="ECO:0000256" key="1">
    <source>
        <dbReference type="ARBA" id="ARBA00010394"/>
    </source>
</evidence>
<evidence type="ECO:0000256" key="2">
    <source>
        <dbReference type="ARBA" id="ARBA00022448"/>
    </source>
</evidence>
<name>A0A0D9X349_9ORYZ</name>
<evidence type="ECO:0000256" key="3">
    <source>
        <dbReference type="ARBA" id="ARBA00022927"/>
    </source>
</evidence>
<comment type="similarity">
    <text evidence="1">Belongs to the importin alpha family.</text>
</comment>